<evidence type="ECO:0000313" key="4">
    <source>
        <dbReference type="Proteomes" id="UP000663929"/>
    </source>
</evidence>
<evidence type="ECO:0008006" key="5">
    <source>
        <dbReference type="Google" id="ProtNLM"/>
    </source>
</evidence>
<evidence type="ECO:0000313" key="3">
    <source>
        <dbReference type="EMBL" id="QTD52034.1"/>
    </source>
</evidence>
<sequence length="192" mass="21484">MIFGGALLFWSGGGVWSQEDPPAEPDKPAASEGTEDAAEELLTEQQKATKEVSLRSLREAEQAINQEREVVSKQKRRIEMLLEELKNQDEAISTKEESMQELVNQYQQNQGEFAIPIQLVQHYESRRPKVAAPDFIKLFNQEPRVAVALVKRMKKKKSAKLIDEVAELGESGKRIAATIHAAIGTGKLEETN</sequence>
<feature type="compositionally biased region" description="Acidic residues" evidence="2">
    <location>
        <begin position="33"/>
        <end position="42"/>
    </location>
</feature>
<protein>
    <recommendedName>
        <fullName evidence="5">Magnesium transporter MgtE intracellular domain-containing protein</fullName>
    </recommendedName>
</protein>
<accession>A0A8A4TSA3</accession>
<keyword evidence="1" id="KW-0175">Coiled coil</keyword>
<organism evidence="3 4">
    <name type="scientific">Sulfidibacter corallicola</name>
    <dbReference type="NCBI Taxonomy" id="2818388"/>
    <lineage>
        <taxon>Bacteria</taxon>
        <taxon>Pseudomonadati</taxon>
        <taxon>Acidobacteriota</taxon>
        <taxon>Holophagae</taxon>
        <taxon>Acanthopleuribacterales</taxon>
        <taxon>Acanthopleuribacteraceae</taxon>
        <taxon>Sulfidibacter</taxon>
    </lineage>
</organism>
<keyword evidence="4" id="KW-1185">Reference proteome</keyword>
<evidence type="ECO:0000256" key="2">
    <source>
        <dbReference type="SAM" id="MobiDB-lite"/>
    </source>
</evidence>
<dbReference type="KEGG" id="scor:J3U87_06135"/>
<feature type="coiled-coil region" evidence="1">
    <location>
        <begin position="57"/>
        <end position="105"/>
    </location>
</feature>
<dbReference type="EMBL" id="CP071793">
    <property type="protein sequence ID" value="QTD52034.1"/>
    <property type="molecule type" value="Genomic_DNA"/>
</dbReference>
<dbReference type="Proteomes" id="UP000663929">
    <property type="component" value="Chromosome"/>
</dbReference>
<dbReference type="RefSeq" id="WP_237382144.1">
    <property type="nucleotide sequence ID" value="NZ_CP071793.1"/>
</dbReference>
<proteinExistence type="predicted"/>
<reference evidence="3" key="1">
    <citation type="submission" date="2021-03" db="EMBL/GenBank/DDBJ databases">
        <title>Acanthopleuribacteraceae sp. M133.</title>
        <authorList>
            <person name="Wang G."/>
        </authorList>
    </citation>
    <scope>NUCLEOTIDE SEQUENCE</scope>
    <source>
        <strain evidence="3">M133</strain>
    </source>
</reference>
<evidence type="ECO:0000256" key="1">
    <source>
        <dbReference type="SAM" id="Coils"/>
    </source>
</evidence>
<gene>
    <name evidence="3" type="ORF">J3U87_06135</name>
</gene>
<dbReference type="AlphaFoldDB" id="A0A8A4TSA3"/>
<name>A0A8A4TSA3_SULCO</name>
<feature type="region of interest" description="Disordered" evidence="2">
    <location>
        <begin position="13"/>
        <end position="54"/>
    </location>
</feature>